<feature type="domain" description="PIN" evidence="1">
    <location>
        <begin position="5"/>
        <end position="129"/>
    </location>
</feature>
<accession>A3INQ2</accession>
<dbReference type="EMBL" id="AAXW01000010">
    <property type="protein sequence ID" value="EAZ91950.1"/>
    <property type="molecule type" value="Genomic_DNA"/>
</dbReference>
<dbReference type="Pfam" id="PF01850">
    <property type="entry name" value="PIN"/>
    <property type="match status" value="1"/>
</dbReference>
<comment type="caution">
    <text evidence="2">The sequence shown here is derived from an EMBL/GenBank/DDBJ whole genome shotgun (WGS) entry which is preliminary data.</text>
</comment>
<dbReference type="eggNOG" id="COG2402">
    <property type="taxonomic scope" value="Bacteria"/>
</dbReference>
<dbReference type="InterPro" id="IPR039018">
    <property type="entry name" value="VapC20-like"/>
</dbReference>
<dbReference type="GO" id="GO:0016075">
    <property type="term" value="P:rRNA catabolic process"/>
    <property type="evidence" value="ECO:0007669"/>
    <property type="project" value="TreeGrafter"/>
</dbReference>
<dbReference type="InterPro" id="IPR002716">
    <property type="entry name" value="PIN_dom"/>
</dbReference>
<gene>
    <name evidence="2" type="ORF">CY0110_29784</name>
</gene>
<evidence type="ECO:0000313" key="3">
    <source>
        <dbReference type="Proteomes" id="UP000003781"/>
    </source>
</evidence>
<dbReference type="PANTHER" id="PTHR42188:SF1">
    <property type="entry name" value="23S RRNA-SPECIFIC ENDONUCLEASE VAPC20"/>
    <property type="match status" value="1"/>
</dbReference>
<dbReference type="Proteomes" id="UP000003781">
    <property type="component" value="Unassembled WGS sequence"/>
</dbReference>
<organism evidence="2 3">
    <name type="scientific">Crocosphaera chwakensis CCY0110</name>
    <dbReference type="NCBI Taxonomy" id="391612"/>
    <lineage>
        <taxon>Bacteria</taxon>
        <taxon>Bacillati</taxon>
        <taxon>Cyanobacteriota</taxon>
        <taxon>Cyanophyceae</taxon>
        <taxon>Oscillatoriophycideae</taxon>
        <taxon>Chroococcales</taxon>
        <taxon>Aphanothecaceae</taxon>
        <taxon>Crocosphaera</taxon>
        <taxon>Crocosphaera chwakensis</taxon>
    </lineage>
</organism>
<dbReference type="Gene3D" id="3.40.50.1010">
    <property type="entry name" value="5'-nuclease"/>
    <property type="match status" value="1"/>
</dbReference>
<name>A3INQ2_9CHRO</name>
<dbReference type="GO" id="GO:0004521">
    <property type="term" value="F:RNA endonuclease activity"/>
    <property type="evidence" value="ECO:0007669"/>
    <property type="project" value="InterPro"/>
</dbReference>
<reference evidence="2 3" key="1">
    <citation type="submission" date="2007-03" db="EMBL/GenBank/DDBJ databases">
        <authorList>
            <person name="Stal L."/>
            <person name="Ferriera S."/>
            <person name="Johnson J."/>
            <person name="Kravitz S."/>
            <person name="Beeson K."/>
            <person name="Sutton G."/>
            <person name="Rogers Y.-H."/>
            <person name="Friedman R."/>
            <person name="Frazier M."/>
            <person name="Venter J.C."/>
        </authorList>
    </citation>
    <scope>NUCLEOTIDE SEQUENCE [LARGE SCALE GENOMIC DNA]</scope>
    <source>
        <strain evidence="2 3">CCY0110</strain>
    </source>
</reference>
<proteinExistence type="predicted"/>
<evidence type="ECO:0000313" key="2">
    <source>
        <dbReference type="EMBL" id="EAZ91950.1"/>
    </source>
</evidence>
<dbReference type="RefSeq" id="WP_008275022.1">
    <property type="nucleotide sequence ID" value="NZ_AAXW01000010.1"/>
</dbReference>
<evidence type="ECO:0000259" key="1">
    <source>
        <dbReference type="Pfam" id="PF01850"/>
    </source>
</evidence>
<protein>
    <recommendedName>
        <fullName evidence="1">PIN domain-containing protein</fullName>
    </recommendedName>
</protein>
<keyword evidence="3" id="KW-1185">Reference proteome</keyword>
<sequence length="134" mass="15736">MRKLIFIDTGFVIGLIYEQDQYHQQAINLSIKYEQYSFITTNAVLLELGNPVVRHSKPKAIKIIEDFYTSDNVNIINLTTQLFEEAFNLYKQYEDKTWGLVDCLSFIIMWKLNINKVLTFDKHFSQAGFNILTE</sequence>
<dbReference type="PANTHER" id="PTHR42188">
    <property type="entry name" value="23S RRNA-SPECIFIC ENDONUCLEASE VAPC20"/>
    <property type="match status" value="1"/>
</dbReference>
<dbReference type="AlphaFoldDB" id="A3INQ2"/>
<dbReference type="OrthoDB" id="164456at2"/>
<dbReference type="InterPro" id="IPR029060">
    <property type="entry name" value="PIN-like_dom_sf"/>
</dbReference>
<dbReference type="SUPFAM" id="SSF88723">
    <property type="entry name" value="PIN domain-like"/>
    <property type="match status" value="1"/>
</dbReference>